<organism evidence="3 4">
    <name type="scientific">Halovibrio salipaludis</name>
    <dbReference type="NCBI Taxonomy" id="2032626"/>
    <lineage>
        <taxon>Bacteria</taxon>
        <taxon>Pseudomonadati</taxon>
        <taxon>Pseudomonadota</taxon>
        <taxon>Gammaproteobacteria</taxon>
        <taxon>Oceanospirillales</taxon>
        <taxon>Halomonadaceae</taxon>
        <taxon>Halovibrio</taxon>
    </lineage>
</organism>
<evidence type="ECO:0000313" key="3">
    <source>
        <dbReference type="EMBL" id="PAU81059.1"/>
    </source>
</evidence>
<evidence type="ECO:0000313" key="4">
    <source>
        <dbReference type="Proteomes" id="UP000218896"/>
    </source>
</evidence>
<protein>
    <submittedName>
        <fullName evidence="3">Uncharacterized protein</fullName>
    </submittedName>
</protein>
<feature type="coiled-coil region" evidence="1">
    <location>
        <begin position="33"/>
        <end position="141"/>
    </location>
</feature>
<keyword evidence="1" id="KW-0175">Coiled coil</keyword>
<dbReference type="EMBL" id="NSKD01000002">
    <property type="protein sequence ID" value="PAU81059.1"/>
    <property type="molecule type" value="Genomic_DNA"/>
</dbReference>
<feature type="region of interest" description="Disordered" evidence="2">
    <location>
        <begin position="188"/>
        <end position="212"/>
    </location>
</feature>
<dbReference type="Proteomes" id="UP000218896">
    <property type="component" value="Unassembled WGS sequence"/>
</dbReference>
<keyword evidence="4" id="KW-1185">Reference proteome</keyword>
<name>A0A2A2F8V0_9GAMM</name>
<evidence type="ECO:0000256" key="2">
    <source>
        <dbReference type="SAM" id="MobiDB-lite"/>
    </source>
</evidence>
<dbReference type="AlphaFoldDB" id="A0A2A2F8V0"/>
<sequence>MDIERSDMSILDKTAELLTGKKKQSSADLWAAHQEVQNRLGEIEREVKAIKSRDLEAARETGTAEQVRALESQLEALQSEERTLLARRSRIFKERQNARADEAVRDAAKTKKALNEAVSHAEQLREQLAAAESEVNRQMTGLREMRQMAGNNAALDLDSGLAQRLAFVIVGPGNHRTTVGDRDRLAREFAPPKRQPQPAAQAKGGLVKEGTA</sequence>
<comment type="caution">
    <text evidence="3">The sequence shown here is derived from an EMBL/GenBank/DDBJ whole genome shotgun (WGS) entry which is preliminary data.</text>
</comment>
<accession>A0A2A2F8V0</accession>
<evidence type="ECO:0000256" key="1">
    <source>
        <dbReference type="SAM" id="Coils"/>
    </source>
</evidence>
<reference evidence="3 4" key="1">
    <citation type="submission" date="2017-08" db="EMBL/GenBank/DDBJ databases">
        <title>Halovibrio sewagensis sp. nov., isolated from wastewater of high salinity.</title>
        <authorList>
            <person name="Dong X."/>
            <person name="Zhang G."/>
        </authorList>
    </citation>
    <scope>NUCLEOTIDE SEQUENCE [LARGE SCALE GENOMIC DNA]</scope>
    <source>
        <strain evidence="3 4">YL5-2</strain>
    </source>
</reference>
<gene>
    <name evidence="3" type="ORF">CK501_05715</name>
</gene>
<proteinExistence type="predicted"/>